<reference evidence="2" key="2">
    <citation type="submission" date="2020-12" db="EMBL/GenBank/DDBJ databases">
        <authorList>
            <person name="Kanost M."/>
        </authorList>
    </citation>
    <scope>NUCLEOTIDE SEQUENCE</scope>
</reference>
<dbReference type="AlphaFoldDB" id="A0A922CSA1"/>
<accession>A0A922CSA1</accession>
<evidence type="ECO:0000313" key="3">
    <source>
        <dbReference type="Proteomes" id="UP000791440"/>
    </source>
</evidence>
<dbReference type="Proteomes" id="UP000791440">
    <property type="component" value="Unassembled WGS sequence"/>
</dbReference>
<gene>
    <name evidence="2" type="ORF">O3G_MSEX009755</name>
</gene>
<keyword evidence="3" id="KW-1185">Reference proteome</keyword>
<name>A0A922CSA1_MANSE</name>
<sequence length="123" mass="14085">MAGRVKREILSDRAQCRLLASRRGRRLTRDWEQLRAQLAQKQPARHGSTSRRRAYKRTNEPPSRLLVKRILYIELVIGRWYREEACPSCSLRPTAITRRGRAAIVEERCVPGGAGMGSMPSMP</sequence>
<proteinExistence type="predicted"/>
<organism evidence="2 3">
    <name type="scientific">Manduca sexta</name>
    <name type="common">Tobacco hawkmoth</name>
    <name type="synonym">Tobacco hornworm</name>
    <dbReference type="NCBI Taxonomy" id="7130"/>
    <lineage>
        <taxon>Eukaryota</taxon>
        <taxon>Metazoa</taxon>
        <taxon>Ecdysozoa</taxon>
        <taxon>Arthropoda</taxon>
        <taxon>Hexapoda</taxon>
        <taxon>Insecta</taxon>
        <taxon>Pterygota</taxon>
        <taxon>Neoptera</taxon>
        <taxon>Endopterygota</taxon>
        <taxon>Lepidoptera</taxon>
        <taxon>Glossata</taxon>
        <taxon>Ditrysia</taxon>
        <taxon>Bombycoidea</taxon>
        <taxon>Sphingidae</taxon>
        <taxon>Sphinginae</taxon>
        <taxon>Sphingini</taxon>
        <taxon>Manduca</taxon>
    </lineage>
</organism>
<reference evidence="2" key="1">
    <citation type="journal article" date="2016" name="Insect Biochem. Mol. Biol.">
        <title>Multifaceted biological insights from a draft genome sequence of the tobacco hornworm moth, Manduca sexta.</title>
        <authorList>
            <person name="Kanost M.R."/>
            <person name="Arrese E.L."/>
            <person name="Cao X."/>
            <person name="Chen Y.R."/>
            <person name="Chellapilla S."/>
            <person name="Goldsmith M.R."/>
            <person name="Grosse-Wilde E."/>
            <person name="Heckel D.G."/>
            <person name="Herndon N."/>
            <person name="Jiang H."/>
            <person name="Papanicolaou A."/>
            <person name="Qu J."/>
            <person name="Soulages J.L."/>
            <person name="Vogel H."/>
            <person name="Walters J."/>
            <person name="Waterhouse R.M."/>
            <person name="Ahn S.J."/>
            <person name="Almeida F.C."/>
            <person name="An C."/>
            <person name="Aqrawi P."/>
            <person name="Bretschneider A."/>
            <person name="Bryant W.B."/>
            <person name="Bucks S."/>
            <person name="Chao H."/>
            <person name="Chevignon G."/>
            <person name="Christen J.M."/>
            <person name="Clarke D.F."/>
            <person name="Dittmer N.T."/>
            <person name="Ferguson L.C.F."/>
            <person name="Garavelou S."/>
            <person name="Gordon K.H.J."/>
            <person name="Gunaratna R.T."/>
            <person name="Han Y."/>
            <person name="Hauser F."/>
            <person name="He Y."/>
            <person name="Heidel-Fischer H."/>
            <person name="Hirsh A."/>
            <person name="Hu Y."/>
            <person name="Jiang H."/>
            <person name="Kalra D."/>
            <person name="Klinner C."/>
            <person name="Konig C."/>
            <person name="Kovar C."/>
            <person name="Kroll A.R."/>
            <person name="Kuwar S.S."/>
            <person name="Lee S.L."/>
            <person name="Lehman R."/>
            <person name="Li K."/>
            <person name="Li Z."/>
            <person name="Liang H."/>
            <person name="Lovelace S."/>
            <person name="Lu Z."/>
            <person name="Mansfield J.H."/>
            <person name="McCulloch K.J."/>
            <person name="Mathew T."/>
            <person name="Morton B."/>
            <person name="Muzny D.M."/>
            <person name="Neunemann D."/>
            <person name="Ongeri F."/>
            <person name="Pauchet Y."/>
            <person name="Pu L.L."/>
            <person name="Pyrousis I."/>
            <person name="Rao X.J."/>
            <person name="Redding A."/>
            <person name="Roesel C."/>
            <person name="Sanchez-Gracia A."/>
            <person name="Schaack S."/>
            <person name="Shukla A."/>
            <person name="Tetreau G."/>
            <person name="Wang Y."/>
            <person name="Xiong G.H."/>
            <person name="Traut W."/>
            <person name="Walsh T.K."/>
            <person name="Worley K.C."/>
            <person name="Wu D."/>
            <person name="Wu W."/>
            <person name="Wu Y.Q."/>
            <person name="Zhang X."/>
            <person name="Zou Z."/>
            <person name="Zucker H."/>
            <person name="Briscoe A.D."/>
            <person name="Burmester T."/>
            <person name="Clem R.J."/>
            <person name="Feyereisen R."/>
            <person name="Grimmelikhuijzen C.J.P."/>
            <person name="Hamodrakas S.J."/>
            <person name="Hansson B.S."/>
            <person name="Huguet E."/>
            <person name="Jermiin L.S."/>
            <person name="Lan Q."/>
            <person name="Lehman H.K."/>
            <person name="Lorenzen M."/>
            <person name="Merzendorfer H."/>
            <person name="Michalopoulos I."/>
            <person name="Morton D.B."/>
            <person name="Muthukrishnan S."/>
            <person name="Oakeshott J.G."/>
            <person name="Palmer W."/>
            <person name="Park Y."/>
            <person name="Passarelli A.L."/>
            <person name="Rozas J."/>
            <person name="Schwartz L.M."/>
            <person name="Smith W."/>
            <person name="Southgate A."/>
            <person name="Vilcinskas A."/>
            <person name="Vogt R."/>
            <person name="Wang P."/>
            <person name="Werren J."/>
            <person name="Yu X.Q."/>
            <person name="Zhou J.J."/>
            <person name="Brown S.J."/>
            <person name="Scherer S.E."/>
            <person name="Richards S."/>
            <person name="Blissard G.W."/>
        </authorList>
    </citation>
    <scope>NUCLEOTIDE SEQUENCE</scope>
</reference>
<evidence type="ECO:0000256" key="1">
    <source>
        <dbReference type="SAM" id="MobiDB-lite"/>
    </source>
</evidence>
<feature type="region of interest" description="Disordered" evidence="1">
    <location>
        <begin position="37"/>
        <end position="60"/>
    </location>
</feature>
<protein>
    <submittedName>
        <fullName evidence="2">Uncharacterized protein</fullName>
    </submittedName>
</protein>
<dbReference type="EMBL" id="JH668513">
    <property type="protein sequence ID" value="KAG6456484.1"/>
    <property type="molecule type" value="Genomic_DNA"/>
</dbReference>
<evidence type="ECO:0000313" key="2">
    <source>
        <dbReference type="EMBL" id="KAG6456484.1"/>
    </source>
</evidence>
<comment type="caution">
    <text evidence="2">The sequence shown here is derived from an EMBL/GenBank/DDBJ whole genome shotgun (WGS) entry which is preliminary data.</text>
</comment>